<dbReference type="Pfam" id="PF07398">
    <property type="entry name" value="MDMPI_C"/>
    <property type="match status" value="1"/>
</dbReference>
<dbReference type="GO" id="GO:0016853">
    <property type="term" value="F:isomerase activity"/>
    <property type="evidence" value="ECO:0007669"/>
    <property type="project" value="UniProtKB-KW"/>
</dbReference>
<sequence length="266" mass="29394">MDYLPHFRREAQAFEDAIRQAADIGGAPTVPSCPDWSVADLTLHLGGIHRYVGLIVRERLQEPPDTADLTVFRLPTDPEGWPLPGPPGREPLTGELIAWFADGARALEALFGSRAGSEAVWTWSAERSVAFWLRVQTIEVAVHRWDAESTVGASPRPVDAELAADAVHHTLTVMAPARRAWKQAPDGTGERFRFRQTDGPGRWTAHFEGGDVRLTEGEDGGWDVELSGTASDLMLFLWQRIPVGERLRVAGDQTVLDRYFTLVPPV</sequence>
<dbReference type="EMBL" id="BAAAHB010000080">
    <property type="protein sequence ID" value="GAA0483873.1"/>
    <property type="molecule type" value="Genomic_DNA"/>
</dbReference>
<dbReference type="Gene3D" id="1.20.120.450">
    <property type="entry name" value="dinb family like domain"/>
    <property type="match status" value="1"/>
</dbReference>
<keyword evidence="4" id="KW-1185">Reference proteome</keyword>
<dbReference type="InterPro" id="IPR017517">
    <property type="entry name" value="Maleyloyr_isom"/>
</dbReference>
<dbReference type="InterPro" id="IPR024344">
    <property type="entry name" value="MDMPI_metal-binding"/>
</dbReference>
<dbReference type="InterPro" id="IPR010872">
    <property type="entry name" value="MDMPI_C-term_domain"/>
</dbReference>
<evidence type="ECO:0000259" key="2">
    <source>
        <dbReference type="Pfam" id="PF11716"/>
    </source>
</evidence>
<dbReference type="SUPFAM" id="SSF109854">
    <property type="entry name" value="DinB/YfiT-like putative metalloenzymes"/>
    <property type="match status" value="1"/>
</dbReference>
<comment type="caution">
    <text evidence="3">The sequence shown here is derived from an EMBL/GenBank/DDBJ whole genome shotgun (WGS) entry which is preliminary data.</text>
</comment>
<evidence type="ECO:0000259" key="1">
    <source>
        <dbReference type="Pfam" id="PF07398"/>
    </source>
</evidence>
<accession>A0ABN1AU44</accession>
<name>A0ABN1AU44_9ACTN</name>
<evidence type="ECO:0000313" key="4">
    <source>
        <dbReference type="Proteomes" id="UP001499895"/>
    </source>
</evidence>
<gene>
    <name evidence="3" type="ORF">GCM10009544_52060</name>
</gene>
<dbReference type="InterPro" id="IPR036527">
    <property type="entry name" value="SCP2_sterol-bd_dom_sf"/>
</dbReference>
<dbReference type="Pfam" id="PF11716">
    <property type="entry name" value="MDMPI_N"/>
    <property type="match status" value="1"/>
</dbReference>
<feature type="domain" description="MDMPI C-terminal" evidence="1">
    <location>
        <begin position="161"/>
        <end position="258"/>
    </location>
</feature>
<dbReference type="RefSeq" id="WP_344095175.1">
    <property type="nucleotide sequence ID" value="NZ_BAAAHB010000080.1"/>
</dbReference>
<evidence type="ECO:0000313" key="3">
    <source>
        <dbReference type="EMBL" id="GAA0483873.1"/>
    </source>
</evidence>
<keyword evidence="3" id="KW-0413">Isomerase</keyword>
<feature type="domain" description="Mycothiol-dependent maleylpyruvate isomerase metal-binding" evidence="2">
    <location>
        <begin position="7"/>
        <end position="147"/>
    </location>
</feature>
<dbReference type="PANTHER" id="PTHR40758:SF1">
    <property type="entry name" value="CONSERVED PROTEIN"/>
    <property type="match status" value="1"/>
</dbReference>
<protein>
    <submittedName>
        <fullName evidence="3">Maleylpyruvate isomerase family mycothiol-dependent enzyme</fullName>
    </submittedName>
</protein>
<dbReference type="SUPFAM" id="SSF55718">
    <property type="entry name" value="SCP-like"/>
    <property type="match status" value="1"/>
</dbReference>
<dbReference type="PANTHER" id="PTHR40758">
    <property type="entry name" value="CONSERVED PROTEIN"/>
    <property type="match status" value="1"/>
</dbReference>
<dbReference type="NCBIfam" id="TIGR03083">
    <property type="entry name" value="maleylpyruvate isomerase family mycothiol-dependent enzyme"/>
    <property type="match status" value="1"/>
</dbReference>
<dbReference type="InterPro" id="IPR034660">
    <property type="entry name" value="DinB/YfiT-like"/>
</dbReference>
<organism evidence="3 4">
    <name type="scientific">Streptomyces stramineus</name>
    <dbReference type="NCBI Taxonomy" id="173861"/>
    <lineage>
        <taxon>Bacteria</taxon>
        <taxon>Bacillati</taxon>
        <taxon>Actinomycetota</taxon>
        <taxon>Actinomycetes</taxon>
        <taxon>Kitasatosporales</taxon>
        <taxon>Streptomycetaceae</taxon>
        <taxon>Streptomyces</taxon>
    </lineage>
</organism>
<reference evidence="3 4" key="1">
    <citation type="journal article" date="2019" name="Int. J. Syst. Evol. Microbiol.">
        <title>The Global Catalogue of Microorganisms (GCM) 10K type strain sequencing project: providing services to taxonomists for standard genome sequencing and annotation.</title>
        <authorList>
            <consortium name="The Broad Institute Genomics Platform"/>
            <consortium name="The Broad Institute Genome Sequencing Center for Infectious Disease"/>
            <person name="Wu L."/>
            <person name="Ma J."/>
        </authorList>
    </citation>
    <scope>NUCLEOTIDE SEQUENCE [LARGE SCALE GENOMIC DNA]</scope>
    <source>
        <strain evidence="3 4">JCM 10649</strain>
    </source>
</reference>
<proteinExistence type="predicted"/>
<dbReference type="Proteomes" id="UP001499895">
    <property type="component" value="Unassembled WGS sequence"/>
</dbReference>